<dbReference type="SUPFAM" id="SSF75217">
    <property type="entry name" value="alpha/beta knot"/>
    <property type="match status" value="1"/>
</dbReference>
<dbReference type="GO" id="GO:0070475">
    <property type="term" value="P:rRNA base methylation"/>
    <property type="evidence" value="ECO:0007669"/>
    <property type="project" value="TreeGrafter"/>
</dbReference>
<dbReference type="EC" id="2.1.1.193" evidence="10"/>
<evidence type="ECO:0000256" key="3">
    <source>
        <dbReference type="ARBA" id="ARBA00022490"/>
    </source>
</evidence>
<accession>H5SB10</accession>
<dbReference type="PIRSF" id="PIRSF015601">
    <property type="entry name" value="MTase_slr0722"/>
    <property type="match status" value="1"/>
</dbReference>
<reference evidence="13" key="2">
    <citation type="journal article" date="2012" name="PLoS ONE">
        <title>A Deeply Branching Thermophilic Bacterium with an Ancient Acetyl-CoA Pathway Dominates a Subsurface Ecosystem.</title>
        <authorList>
            <person name="Takami H."/>
            <person name="Noguchi H."/>
            <person name="Takaki Y."/>
            <person name="Uchiyama I."/>
            <person name="Toyoda A."/>
            <person name="Nishi S."/>
            <person name="Chee G.-J."/>
            <person name="Arai W."/>
            <person name="Nunoura T."/>
            <person name="Itoh T."/>
            <person name="Hattori M."/>
            <person name="Takai K."/>
        </authorList>
    </citation>
    <scope>NUCLEOTIDE SEQUENCE</scope>
</reference>
<dbReference type="InterPro" id="IPR029028">
    <property type="entry name" value="Alpha/beta_knot_MTases"/>
</dbReference>
<name>H5SB10_9BACT</name>
<evidence type="ECO:0000256" key="4">
    <source>
        <dbReference type="ARBA" id="ARBA00022552"/>
    </source>
</evidence>
<reference evidence="13" key="1">
    <citation type="journal article" date="2005" name="Environ. Microbiol.">
        <title>Genetic and functional properties of uncultivated thermophilic crenarchaeotes from a subsurface gold mine as revealed by analysis of genome fragments.</title>
        <authorList>
            <person name="Nunoura T."/>
            <person name="Hirayama H."/>
            <person name="Takami H."/>
            <person name="Oida H."/>
            <person name="Nishi S."/>
            <person name="Shimamura S."/>
            <person name="Suzuki Y."/>
            <person name="Inagaki F."/>
            <person name="Takai K."/>
            <person name="Nealson K.H."/>
            <person name="Horikoshi K."/>
        </authorList>
    </citation>
    <scope>NUCLEOTIDE SEQUENCE</scope>
</reference>
<comment type="function">
    <text evidence="8 10">Specifically methylates the N3 position of the uracil ring of uridine 1498 (m3U1498) in 16S rRNA. Acts on the fully assembled 30S ribosomal subunit.</text>
</comment>
<feature type="domain" description="Ribosomal RNA small subunit methyltransferase E methyltransferase" evidence="11">
    <location>
        <begin position="72"/>
        <end position="223"/>
    </location>
</feature>
<evidence type="ECO:0000259" key="11">
    <source>
        <dbReference type="Pfam" id="PF04452"/>
    </source>
</evidence>
<dbReference type="InterPro" id="IPR006700">
    <property type="entry name" value="RsmE"/>
</dbReference>
<keyword evidence="3 10" id="KW-0963">Cytoplasm</keyword>
<dbReference type="EMBL" id="AP011655">
    <property type="protein sequence ID" value="BAL53346.1"/>
    <property type="molecule type" value="Genomic_DNA"/>
</dbReference>
<dbReference type="Pfam" id="PF04452">
    <property type="entry name" value="Methyltrans_RNA"/>
    <property type="match status" value="1"/>
</dbReference>
<organism evidence="13">
    <name type="scientific">uncultured Bacteroidota bacterium</name>
    <dbReference type="NCBI Taxonomy" id="152509"/>
    <lineage>
        <taxon>Bacteria</taxon>
        <taxon>Pseudomonadati</taxon>
        <taxon>Bacteroidota</taxon>
        <taxon>environmental samples</taxon>
    </lineage>
</organism>
<evidence type="ECO:0000256" key="8">
    <source>
        <dbReference type="ARBA" id="ARBA00025699"/>
    </source>
</evidence>
<keyword evidence="6 10" id="KW-0808">Transferase</keyword>
<dbReference type="InterPro" id="IPR046887">
    <property type="entry name" value="RsmE_PUA-like"/>
</dbReference>
<evidence type="ECO:0000256" key="5">
    <source>
        <dbReference type="ARBA" id="ARBA00022603"/>
    </source>
</evidence>
<feature type="domain" description="Ribosomal RNA small subunit methyltransferase E PUA-like" evidence="12">
    <location>
        <begin position="18"/>
        <end position="60"/>
    </location>
</feature>
<evidence type="ECO:0000313" key="13">
    <source>
        <dbReference type="EMBL" id="BAL53346.1"/>
    </source>
</evidence>
<evidence type="ECO:0000256" key="9">
    <source>
        <dbReference type="ARBA" id="ARBA00047944"/>
    </source>
</evidence>
<evidence type="ECO:0000259" key="12">
    <source>
        <dbReference type="Pfam" id="PF20260"/>
    </source>
</evidence>
<comment type="subcellular location">
    <subcellularLocation>
        <location evidence="1 10">Cytoplasm</location>
    </subcellularLocation>
</comment>
<evidence type="ECO:0000256" key="7">
    <source>
        <dbReference type="ARBA" id="ARBA00022691"/>
    </source>
</evidence>
<dbReference type="InterPro" id="IPR046886">
    <property type="entry name" value="RsmE_MTase_dom"/>
</dbReference>
<dbReference type="Pfam" id="PF20260">
    <property type="entry name" value="PUA_4"/>
    <property type="match status" value="1"/>
</dbReference>
<keyword evidence="7 10" id="KW-0949">S-adenosyl-L-methionine</keyword>
<proteinExistence type="inferred from homology"/>
<dbReference type="NCBIfam" id="TIGR00046">
    <property type="entry name" value="RsmE family RNA methyltransferase"/>
    <property type="match status" value="1"/>
</dbReference>
<dbReference type="PANTHER" id="PTHR30027:SF3">
    <property type="entry name" value="16S RRNA (URACIL(1498)-N(3))-METHYLTRANSFERASE"/>
    <property type="match status" value="1"/>
</dbReference>
<gene>
    <name evidence="13" type="ORF">HGMM_F06F04C27</name>
</gene>
<keyword evidence="5 10" id="KW-0489">Methyltransferase</keyword>
<dbReference type="Gene3D" id="3.40.1280.10">
    <property type="match status" value="1"/>
</dbReference>
<evidence type="ECO:0000256" key="2">
    <source>
        <dbReference type="ARBA" id="ARBA00005528"/>
    </source>
</evidence>
<dbReference type="SUPFAM" id="SSF88697">
    <property type="entry name" value="PUA domain-like"/>
    <property type="match status" value="1"/>
</dbReference>
<dbReference type="PANTHER" id="PTHR30027">
    <property type="entry name" value="RIBOSOMAL RNA SMALL SUBUNIT METHYLTRANSFERASE E"/>
    <property type="match status" value="1"/>
</dbReference>
<dbReference type="CDD" id="cd18084">
    <property type="entry name" value="RsmE-like"/>
    <property type="match status" value="1"/>
</dbReference>
<dbReference type="InterPro" id="IPR029026">
    <property type="entry name" value="tRNA_m1G_MTases_N"/>
</dbReference>
<keyword evidence="4 10" id="KW-0698">rRNA processing</keyword>
<comment type="catalytic activity">
    <reaction evidence="9 10">
        <text>uridine(1498) in 16S rRNA + S-adenosyl-L-methionine = N(3)-methyluridine(1498) in 16S rRNA + S-adenosyl-L-homocysteine + H(+)</text>
        <dbReference type="Rhea" id="RHEA:42920"/>
        <dbReference type="Rhea" id="RHEA-COMP:10283"/>
        <dbReference type="Rhea" id="RHEA-COMP:10284"/>
        <dbReference type="ChEBI" id="CHEBI:15378"/>
        <dbReference type="ChEBI" id="CHEBI:57856"/>
        <dbReference type="ChEBI" id="CHEBI:59789"/>
        <dbReference type="ChEBI" id="CHEBI:65315"/>
        <dbReference type="ChEBI" id="CHEBI:74502"/>
        <dbReference type="EC" id="2.1.1.193"/>
    </reaction>
</comment>
<dbReference type="GO" id="GO:0070042">
    <property type="term" value="F:rRNA (uridine-N3-)-methyltransferase activity"/>
    <property type="evidence" value="ECO:0007669"/>
    <property type="project" value="TreeGrafter"/>
</dbReference>
<evidence type="ECO:0000256" key="10">
    <source>
        <dbReference type="PIRNR" id="PIRNR015601"/>
    </source>
</evidence>
<comment type="similarity">
    <text evidence="2 10">Belongs to the RNA methyltransferase RsmE family.</text>
</comment>
<protein>
    <recommendedName>
        <fullName evidence="10">Ribosomal RNA small subunit methyltransferase E</fullName>
        <ecNumber evidence="10">2.1.1.193</ecNumber>
    </recommendedName>
</protein>
<dbReference type="GO" id="GO:0005737">
    <property type="term" value="C:cytoplasm"/>
    <property type="evidence" value="ECO:0007669"/>
    <property type="project" value="UniProtKB-SubCell"/>
</dbReference>
<sequence>MECLYVPTLERDSRELLIEGDELRHVRVLRCREGDTLYASNGRGLRAQISLQQIGSRFARAAVEAIEFVPGELPYRLTLAVGMLAARDRFEWLVEKSTELGVVRIVPLLLDRSEKIHSFRHERLLAKAVAALKQSRRSVLPVIEMPQRLEDFLATSAASLIVCAPDGQVPSFEPGDLAIVIGSEGGFSPREEQILASFGARKWSLGSLRLRSETAALVAASVVRVGWSAHI</sequence>
<dbReference type="InterPro" id="IPR015947">
    <property type="entry name" value="PUA-like_sf"/>
</dbReference>
<evidence type="ECO:0000256" key="6">
    <source>
        <dbReference type="ARBA" id="ARBA00022679"/>
    </source>
</evidence>
<dbReference type="AlphaFoldDB" id="H5SB10"/>
<evidence type="ECO:0000256" key="1">
    <source>
        <dbReference type="ARBA" id="ARBA00004496"/>
    </source>
</evidence>